<dbReference type="PANTHER" id="PTHR46211:SF1">
    <property type="entry name" value="GLYCEROPHOSPHODIESTER PHOSPHODIESTERASE, CYTOPLASMIC"/>
    <property type="match status" value="1"/>
</dbReference>
<dbReference type="PROSITE" id="PS51704">
    <property type="entry name" value="GP_PDE"/>
    <property type="match status" value="1"/>
</dbReference>
<dbReference type="AlphaFoldDB" id="A0A841SW86"/>
<reference evidence="2 3" key="1">
    <citation type="submission" date="2020-08" db="EMBL/GenBank/DDBJ databases">
        <title>Cohnella phylogeny.</title>
        <authorList>
            <person name="Dunlap C."/>
        </authorList>
    </citation>
    <scope>NUCLEOTIDE SEQUENCE [LARGE SCALE GENOMIC DNA]</scope>
    <source>
        <strain evidence="2 3">DSM 25241</strain>
    </source>
</reference>
<evidence type="ECO:0000313" key="3">
    <source>
        <dbReference type="Proteomes" id="UP000535838"/>
    </source>
</evidence>
<dbReference type="PANTHER" id="PTHR46211">
    <property type="entry name" value="GLYCEROPHOSPHORYL DIESTER PHOSPHODIESTERASE"/>
    <property type="match status" value="1"/>
</dbReference>
<feature type="domain" description="GP-PDE" evidence="1">
    <location>
        <begin position="4"/>
        <end position="240"/>
    </location>
</feature>
<dbReference type="SUPFAM" id="SSF51695">
    <property type="entry name" value="PLC-like phosphodiesterases"/>
    <property type="match status" value="1"/>
</dbReference>
<dbReference type="GO" id="GO:0008081">
    <property type="term" value="F:phosphoric diester hydrolase activity"/>
    <property type="evidence" value="ECO:0007669"/>
    <property type="project" value="InterPro"/>
</dbReference>
<comment type="caution">
    <text evidence="2">The sequence shown here is derived from an EMBL/GenBank/DDBJ whole genome shotgun (WGS) entry which is preliminary data.</text>
</comment>
<organism evidence="2 3">
    <name type="scientific">Cohnella thailandensis</name>
    <dbReference type="NCBI Taxonomy" id="557557"/>
    <lineage>
        <taxon>Bacteria</taxon>
        <taxon>Bacillati</taxon>
        <taxon>Bacillota</taxon>
        <taxon>Bacilli</taxon>
        <taxon>Bacillales</taxon>
        <taxon>Paenibacillaceae</taxon>
        <taxon>Cohnella</taxon>
    </lineage>
</organism>
<sequence length="247" mass="27217">MADVINFAHRGASAYCPENTMAAFVKAIELGATGIETDVQMTKDGQLVLIHDEQLQRTTGSPKLVKDATLEEIKQMDAGSWFGPEFHGERIPTLAELLELVSGTQTLVNIELKNGVVLYPGLEEAVIAEIRRFGLSDQAVISSFNHYSLVKCKLLAPEIRTGILYMEGLYEPWEYAAGIKADALHAYFYAVLPEWVEQAAAKGIVYHPFTVNDSVTMRRLVEAGVAGIITDYPDRLASILREAEEDA</sequence>
<accession>A0A841SW86</accession>
<dbReference type="Pfam" id="PF03009">
    <property type="entry name" value="GDPD"/>
    <property type="match status" value="1"/>
</dbReference>
<keyword evidence="3" id="KW-1185">Reference proteome</keyword>
<dbReference type="Proteomes" id="UP000535838">
    <property type="component" value="Unassembled WGS sequence"/>
</dbReference>
<dbReference type="GO" id="GO:0006629">
    <property type="term" value="P:lipid metabolic process"/>
    <property type="evidence" value="ECO:0007669"/>
    <property type="project" value="InterPro"/>
</dbReference>
<dbReference type="InterPro" id="IPR030395">
    <property type="entry name" value="GP_PDE_dom"/>
</dbReference>
<proteinExistence type="predicted"/>
<dbReference type="EMBL" id="JACJVQ010000011">
    <property type="protein sequence ID" value="MBB6635229.1"/>
    <property type="molecule type" value="Genomic_DNA"/>
</dbReference>
<name>A0A841SW86_9BACL</name>
<protein>
    <submittedName>
        <fullName evidence="2">Glycerophosphodiester phosphodiesterase</fullName>
    </submittedName>
</protein>
<evidence type="ECO:0000313" key="2">
    <source>
        <dbReference type="EMBL" id="MBB6635229.1"/>
    </source>
</evidence>
<dbReference type="CDD" id="cd08563">
    <property type="entry name" value="GDPD_TtGDE_like"/>
    <property type="match status" value="1"/>
</dbReference>
<dbReference type="InterPro" id="IPR017946">
    <property type="entry name" value="PLC-like_Pdiesterase_TIM-brl"/>
</dbReference>
<dbReference type="Gene3D" id="3.20.20.190">
    <property type="entry name" value="Phosphatidylinositol (PI) phosphodiesterase"/>
    <property type="match status" value="1"/>
</dbReference>
<gene>
    <name evidence="2" type="ORF">H7B67_13995</name>
</gene>
<dbReference type="RefSeq" id="WP_185120464.1">
    <property type="nucleotide sequence ID" value="NZ_JACJVQ010000011.1"/>
</dbReference>
<evidence type="ECO:0000259" key="1">
    <source>
        <dbReference type="PROSITE" id="PS51704"/>
    </source>
</evidence>